<comment type="caution">
    <text evidence="1">The sequence shown here is derived from an EMBL/GenBank/DDBJ whole genome shotgun (WGS) entry which is preliminary data.</text>
</comment>
<proteinExistence type="predicted"/>
<accession>A0ABR2S9H0</accession>
<dbReference type="EMBL" id="JBBPBN010000016">
    <property type="protein sequence ID" value="KAK9021639.1"/>
    <property type="molecule type" value="Genomic_DNA"/>
</dbReference>
<evidence type="ECO:0000313" key="2">
    <source>
        <dbReference type="Proteomes" id="UP001396334"/>
    </source>
</evidence>
<reference evidence="1 2" key="1">
    <citation type="journal article" date="2024" name="G3 (Bethesda)">
        <title>Genome assembly of Hibiscus sabdariffa L. provides insights into metabolisms of medicinal natural products.</title>
        <authorList>
            <person name="Kim T."/>
        </authorList>
    </citation>
    <scope>NUCLEOTIDE SEQUENCE [LARGE SCALE GENOMIC DNA]</scope>
    <source>
        <strain evidence="1">TK-2024</strain>
        <tissue evidence="1">Old leaves</tissue>
    </source>
</reference>
<protein>
    <submittedName>
        <fullName evidence="1">Uncharacterized protein</fullName>
    </submittedName>
</protein>
<organism evidence="1 2">
    <name type="scientific">Hibiscus sabdariffa</name>
    <name type="common">roselle</name>
    <dbReference type="NCBI Taxonomy" id="183260"/>
    <lineage>
        <taxon>Eukaryota</taxon>
        <taxon>Viridiplantae</taxon>
        <taxon>Streptophyta</taxon>
        <taxon>Embryophyta</taxon>
        <taxon>Tracheophyta</taxon>
        <taxon>Spermatophyta</taxon>
        <taxon>Magnoliopsida</taxon>
        <taxon>eudicotyledons</taxon>
        <taxon>Gunneridae</taxon>
        <taxon>Pentapetalae</taxon>
        <taxon>rosids</taxon>
        <taxon>malvids</taxon>
        <taxon>Malvales</taxon>
        <taxon>Malvaceae</taxon>
        <taxon>Malvoideae</taxon>
        <taxon>Hibiscus</taxon>
    </lineage>
</organism>
<sequence length="98" mass="10806">MRIEQHSSSCEAMLRVVAHRGKNEFTRSITEDFVVVVAVAVAFALRNSHAYPKTNISLVAYNGRAITSFIYKHLKGIGLIRSSGQTPELITPMRTSAS</sequence>
<gene>
    <name evidence="1" type="ORF">V6N11_011618</name>
</gene>
<dbReference type="Proteomes" id="UP001396334">
    <property type="component" value="Unassembled WGS sequence"/>
</dbReference>
<keyword evidence="2" id="KW-1185">Reference proteome</keyword>
<name>A0ABR2S9H0_9ROSI</name>
<evidence type="ECO:0000313" key="1">
    <source>
        <dbReference type="EMBL" id="KAK9021639.1"/>
    </source>
</evidence>